<protein>
    <recommendedName>
        <fullName evidence="2">LysM domain-containing protein</fullName>
    </recommendedName>
</protein>
<evidence type="ECO:0000313" key="1">
    <source>
        <dbReference type="EMBL" id="CAB4156593.1"/>
    </source>
</evidence>
<name>A0A6J5NCI7_9CAUD</name>
<proteinExistence type="predicted"/>
<sequence length="95" mass="10585">MTTHRYHSRGYYITRRYVRLSLALSVIVLWLGAMMTLSRGDSTYSCDGSTVVAVYGDTLWSLAQQHCTGHIGVAVDTLYSTYSELSHGEAISFDI</sequence>
<dbReference type="EMBL" id="LR796639">
    <property type="protein sequence ID" value="CAB4156593.1"/>
    <property type="molecule type" value="Genomic_DNA"/>
</dbReference>
<evidence type="ECO:0008006" key="2">
    <source>
        <dbReference type="Google" id="ProtNLM"/>
    </source>
</evidence>
<organism evidence="1">
    <name type="scientific">uncultured Caudovirales phage</name>
    <dbReference type="NCBI Taxonomy" id="2100421"/>
    <lineage>
        <taxon>Viruses</taxon>
        <taxon>Duplodnaviria</taxon>
        <taxon>Heunggongvirae</taxon>
        <taxon>Uroviricota</taxon>
        <taxon>Caudoviricetes</taxon>
        <taxon>Peduoviridae</taxon>
        <taxon>Maltschvirus</taxon>
        <taxon>Maltschvirus maltsch</taxon>
    </lineage>
</organism>
<reference evidence="1" key="1">
    <citation type="submission" date="2020-04" db="EMBL/GenBank/DDBJ databases">
        <authorList>
            <person name="Chiriac C."/>
            <person name="Salcher M."/>
            <person name="Ghai R."/>
            <person name="Kavagutti S V."/>
        </authorList>
    </citation>
    <scope>NUCLEOTIDE SEQUENCE</scope>
</reference>
<gene>
    <name evidence="1" type="ORF">UFOVP658_79</name>
</gene>
<accession>A0A6J5NCI7</accession>